<feature type="compositionally biased region" description="Polar residues" evidence="4">
    <location>
        <begin position="1"/>
        <end position="20"/>
    </location>
</feature>
<dbReference type="InterPro" id="IPR001680">
    <property type="entry name" value="WD40_rpt"/>
</dbReference>
<dbReference type="Pfam" id="PF00400">
    <property type="entry name" value="WD40"/>
    <property type="match status" value="1"/>
</dbReference>
<dbReference type="SUPFAM" id="SSF50978">
    <property type="entry name" value="WD40 repeat-like"/>
    <property type="match status" value="1"/>
</dbReference>
<evidence type="ECO:0000313" key="5">
    <source>
        <dbReference type="EMBL" id="KAF2253475.1"/>
    </source>
</evidence>
<evidence type="ECO:0000256" key="3">
    <source>
        <dbReference type="PROSITE-ProRule" id="PRU00221"/>
    </source>
</evidence>
<feature type="region of interest" description="Disordered" evidence="4">
    <location>
        <begin position="1"/>
        <end position="88"/>
    </location>
</feature>
<dbReference type="OrthoDB" id="20669at2759"/>
<evidence type="ECO:0000313" key="6">
    <source>
        <dbReference type="Proteomes" id="UP000800094"/>
    </source>
</evidence>
<dbReference type="Gene3D" id="2.130.10.10">
    <property type="entry name" value="YVTN repeat-like/Quinoprotein amine dehydrogenase"/>
    <property type="match status" value="1"/>
</dbReference>
<dbReference type="InterPro" id="IPR015943">
    <property type="entry name" value="WD40/YVTN_repeat-like_dom_sf"/>
</dbReference>
<reference evidence="5" key="1">
    <citation type="journal article" date="2020" name="Stud. Mycol.">
        <title>101 Dothideomycetes genomes: a test case for predicting lifestyles and emergence of pathogens.</title>
        <authorList>
            <person name="Haridas S."/>
            <person name="Albert R."/>
            <person name="Binder M."/>
            <person name="Bloem J."/>
            <person name="Labutti K."/>
            <person name="Salamov A."/>
            <person name="Andreopoulos B."/>
            <person name="Baker S."/>
            <person name="Barry K."/>
            <person name="Bills G."/>
            <person name="Bluhm B."/>
            <person name="Cannon C."/>
            <person name="Castanera R."/>
            <person name="Culley D."/>
            <person name="Daum C."/>
            <person name="Ezra D."/>
            <person name="Gonzalez J."/>
            <person name="Henrissat B."/>
            <person name="Kuo A."/>
            <person name="Liang C."/>
            <person name="Lipzen A."/>
            <person name="Lutzoni F."/>
            <person name="Magnuson J."/>
            <person name="Mondo S."/>
            <person name="Nolan M."/>
            <person name="Ohm R."/>
            <person name="Pangilinan J."/>
            <person name="Park H.-J."/>
            <person name="Ramirez L."/>
            <person name="Alfaro M."/>
            <person name="Sun H."/>
            <person name="Tritt A."/>
            <person name="Yoshinaga Y."/>
            <person name="Zwiers L.-H."/>
            <person name="Turgeon B."/>
            <person name="Goodwin S."/>
            <person name="Spatafora J."/>
            <person name="Crous P."/>
            <person name="Grigoriev I."/>
        </authorList>
    </citation>
    <scope>NUCLEOTIDE SEQUENCE</scope>
    <source>
        <strain evidence="5">CBS 122368</strain>
    </source>
</reference>
<organism evidence="5 6">
    <name type="scientific">Trematosphaeria pertusa</name>
    <dbReference type="NCBI Taxonomy" id="390896"/>
    <lineage>
        <taxon>Eukaryota</taxon>
        <taxon>Fungi</taxon>
        <taxon>Dikarya</taxon>
        <taxon>Ascomycota</taxon>
        <taxon>Pezizomycotina</taxon>
        <taxon>Dothideomycetes</taxon>
        <taxon>Pleosporomycetidae</taxon>
        <taxon>Pleosporales</taxon>
        <taxon>Massarineae</taxon>
        <taxon>Trematosphaeriaceae</taxon>
        <taxon>Trematosphaeria</taxon>
    </lineage>
</organism>
<dbReference type="PROSITE" id="PS00678">
    <property type="entry name" value="WD_REPEATS_1"/>
    <property type="match status" value="1"/>
</dbReference>
<dbReference type="SMART" id="SM00320">
    <property type="entry name" value="WD40"/>
    <property type="match status" value="1"/>
</dbReference>
<evidence type="ECO:0000256" key="2">
    <source>
        <dbReference type="ARBA" id="ARBA00022737"/>
    </source>
</evidence>
<dbReference type="PANTHER" id="PTHR43991">
    <property type="entry name" value="WD REPEAT PROTEIN (AFU_ORTHOLOGUE AFUA_8G05640)-RELATED"/>
    <property type="match status" value="1"/>
</dbReference>
<dbReference type="InterPro" id="IPR019775">
    <property type="entry name" value="WD40_repeat_CS"/>
</dbReference>
<feature type="compositionally biased region" description="Acidic residues" evidence="4">
    <location>
        <begin position="67"/>
        <end position="77"/>
    </location>
</feature>
<dbReference type="InterPro" id="IPR036322">
    <property type="entry name" value="WD40_repeat_dom_sf"/>
</dbReference>
<proteinExistence type="predicted"/>
<dbReference type="PROSITE" id="PS50294">
    <property type="entry name" value="WD_REPEATS_REGION"/>
    <property type="match status" value="1"/>
</dbReference>
<feature type="compositionally biased region" description="Low complexity" evidence="4">
    <location>
        <begin position="21"/>
        <end position="33"/>
    </location>
</feature>
<name>A0A6A6ISD9_9PLEO</name>
<dbReference type="AlphaFoldDB" id="A0A6A6ISD9"/>
<evidence type="ECO:0000256" key="4">
    <source>
        <dbReference type="SAM" id="MobiDB-lite"/>
    </source>
</evidence>
<feature type="compositionally biased region" description="Basic and acidic residues" evidence="4">
    <location>
        <begin position="55"/>
        <end position="66"/>
    </location>
</feature>
<accession>A0A6A6ISD9</accession>
<dbReference type="RefSeq" id="XP_033688479.1">
    <property type="nucleotide sequence ID" value="XM_033826582.1"/>
</dbReference>
<keyword evidence="1 3" id="KW-0853">WD repeat</keyword>
<protein>
    <submittedName>
        <fullName evidence="5">WD40 repeat-like protein</fullName>
    </submittedName>
</protein>
<dbReference type="EMBL" id="ML987191">
    <property type="protein sequence ID" value="KAF2253475.1"/>
    <property type="molecule type" value="Genomic_DNA"/>
</dbReference>
<dbReference type="Proteomes" id="UP000800094">
    <property type="component" value="Unassembled WGS sequence"/>
</dbReference>
<evidence type="ECO:0000256" key="1">
    <source>
        <dbReference type="ARBA" id="ARBA00022574"/>
    </source>
</evidence>
<sequence length="656" mass="72195">MASSSPSAQSEHTFASTPGATSTSFTFQSHTSSLGASEPPSPEGFSAAAILATLHDSRPPTSHGDDADVFDDDDDDSGGISLVDDGQGLSAPHLQAMSVPVLPASIGDILQPSNGQSYSDMEYSSSYAALDQHASMLASLTMEQLPTPPAESPTMLTLQMAPAGGPPTSMHVVQEPTQSTYEEHLSIQDVSAFIDITSFFHYYAAPPKVLVRGLDAVKQPEAITRDDIKGDGYDFQGINWDERSSTRASIRATRTAFEGSRLQSKVKRFRQWHEQTPNTENYFSFRRMNTRHRAYFPHFQLRNLLASTSRNDIYYATKDGLLRTDASGTTPTFVIDNRKRTIHGNACLITTLAATDNVLIAGGFEGEYAIANLSASHGTPYTTGVIKDCSPDTKSWITNHVHLFNSRTTYVPQAVLCSNDWRLRILDCETNRFTHSFLYPSAVNCSATSPNGRMRVVVGDFHEALITNAETGQPFETLNAHVDDVFACDWADDGIHVATAAQDSTIVVWDARNWKKPITTLFSELSIPRVLRFSPIGSGPRVLVAAEADDYVNVINAQTFESKQVFDFFGPTAGISMTPDGQSLFIANAERRFGGIIELERTGWAEFTRSRRPPEPYMEAEMVDWESDDHLDDRSRVPCGFRERERRGIDLGSLLV</sequence>
<dbReference type="GeneID" id="54579912"/>
<feature type="repeat" description="WD" evidence="3">
    <location>
        <begin position="478"/>
        <end position="519"/>
    </location>
</feature>
<gene>
    <name evidence="5" type="ORF">BU26DRAFT_501648</name>
</gene>
<keyword evidence="6" id="KW-1185">Reference proteome</keyword>
<keyword evidence="2" id="KW-0677">Repeat</keyword>
<dbReference type="PANTHER" id="PTHR43991:SF12">
    <property type="entry name" value="WD REPEAT PROTEIN (AFU_ORTHOLOGUE AFUA_8G05640)"/>
    <property type="match status" value="1"/>
</dbReference>
<dbReference type="PROSITE" id="PS50082">
    <property type="entry name" value="WD_REPEATS_2"/>
    <property type="match status" value="1"/>
</dbReference>